<dbReference type="InterPro" id="IPR052619">
    <property type="entry name" value="Phage_lysozyme-like"/>
</dbReference>
<sequence>MLISHLFSPQVNCTSSTTDITITVFTNPSISSLSTNGFSTSTIIARTLEISSSSTSFQTTQSTSKLARRFKKLSNFQTPARLATITDTTPFPTSRCTTKRPVKKPCLTQHKDFWQKLRIEIIVDEGYVKEIYLTRNGVPHFGVSHRITRQDPEFYTPVGTKVSRKRIEEAYQTDIKKAIQSCCSLFKDFQNLPDEVQLIILNMRFNMGHVSLIGFVKFRKAINSRDWENAAHEMEKSKWYKQVTNRAKRLVDRMRTVPKDSDCQ</sequence>
<dbReference type="Proteomes" id="UP001195483">
    <property type="component" value="Unassembled WGS sequence"/>
</dbReference>
<keyword evidence="1" id="KW-0929">Antimicrobial</keyword>
<evidence type="ECO:0000313" key="4">
    <source>
        <dbReference type="Proteomes" id="UP001195483"/>
    </source>
</evidence>
<dbReference type="PANTHER" id="PTHR37406">
    <property type="entry name" value="T4-TYPE LYSOZYME 1-RELATED"/>
    <property type="match status" value="1"/>
</dbReference>
<dbReference type="GO" id="GO:0003796">
    <property type="term" value="F:lysozyme activity"/>
    <property type="evidence" value="ECO:0007669"/>
    <property type="project" value="InterPro"/>
</dbReference>
<dbReference type="SUPFAM" id="SSF53955">
    <property type="entry name" value="Lysozyme-like"/>
    <property type="match status" value="1"/>
</dbReference>
<keyword evidence="2" id="KW-0081">Bacteriolytic enzyme</keyword>
<dbReference type="EMBL" id="JAEAOA010000290">
    <property type="protein sequence ID" value="KAK3597191.1"/>
    <property type="molecule type" value="Genomic_DNA"/>
</dbReference>
<dbReference type="AlphaFoldDB" id="A0AAE0SSQ0"/>
<evidence type="ECO:0008006" key="5">
    <source>
        <dbReference type="Google" id="ProtNLM"/>
    </source>
</evidence>
<organism evidence="3 4">
    <name type="scientific">Potamilus streckersoni</name>
    <dbReference type="NCBI Taxonomy" id="2493646"/>
    <lineage>
        <taxon>Eukaryota</taxon>
        <taxon>Metazoa</taxon>
        <taxon>Spiralia</taxon>
        <taxon>Lophotrochozoa</taxon>
        <taxon>Mollusca</taxon>
        <taxon>Bivalvia</taxon>
        <taxon>Autobranchia</taxon>
        <taxon>Heteroconchia</taxon>
        <taxon>Palaeoheterodonta</taxon>
        <taxon>Unionida</taxon>
        <taxon>Unionoidea</taxon>
        <taxon>Unionidae</taxon>
        <taxon>Ambleminae</taxon>
        <taxon>Lampsilini</taxon>
        <taxon>Potamilus</taxon>
    </lineage>
</organism>
<evidence type="ECO:0000313" key="3">
    <source>
        <dbReference type="EMBL" id="KAK3597191.1"/>
    </source>
</evidence>
<dbReference type="Gene3D" id="1.10.530.40">
    <property type="match status" value="1"/>
</dbReference>
<dbReference type="GO" id="GO:0031640">
    <property type="term" value="P:killing of cells of another organism"/>
    <property type="evidence" value="ECO:0007669"/>
    <property type="project" value="UniProtKB-KW"/>
</dbReference>
<gene>
    <name evidence="3" type="ORF">CHS0354_003689</name>
</gene>
<evidence type="ECO:0000256" key="2">
    <source>
        <dbReference type="ARBA" id="ARBA00022638"/>
    </source>
</evidence>
<name>A0AAE0SSQ0_9BIVA</name>
<reference evidence="3" key="3">
    <citation type="submission" date="2023-05" db="EMBL/GenBank/DDBJ databases">
        <authorList>
            <person name="Smith C.H."/>
        </authorList>
    </citation>
    <scope>NUCLEOTIDE SEQUENCE</scope>
    <source>
        <strain evidence="3">CHS0354</strain>
        <tissue evidence="3">Mantle</tissue>
    </source>
</reference>
<proteinExistence type="predicted"/>
<dbReference type="PANTHER" id="PTHR37406:SF1">
    <property type="entry name" value="T4-TYPE LYSOZYME 1-RELATED"/>
    <property type="match status" value="1"/>
</dbReference>
<keyword evidence="4" id="KW-1185">Reference proteome</keyword>
<comment type="caution">
    <text evidence="3">The sequence shown here is derived from an EMBL/GenBank/DDBJ whole genome shotgun (WGS) entry which is preliminary data.</text>
</comment>
<reference evidence="3" key="2">
    <citation type="journal article" date="2021" name="Genome Biol. Evol.">
        <title>Developing a high-quality reference genome for a parasitic bivalve with doubly uniparental inheritance (Bivalvia: Unionida).</title>
        <authorList>
            <person name="Smith C.H."/>
        </authorList>
    </citation>
    <scope>NUCLEOTIDE SEQUENCE</scope>
    <source>
        <strain evidence="3">CHS0354</strain>
        <tissue evidence="3">Mantle</tissue>
    </source>
</reference>
<evidence type="ECO:0000256" key="1">
    <source>
        <dbReference type="ARBA" id="ARBA00022529"/>
    </source>
</evidence>
<protein>
    <recommendedName>
        <fullName evidence="5">Lysozyme</fullName>
    </recommendedName>
</protein>
<dbReference type="GO" id="GO:0042742">
    <property type="term" value="P:defense response to bacterium"/>
    <property type="evidence" value="ECO:0007669"/>
    <property type="project" value="UniProtKB-KW"/>
</dbReference>
<accession>A0AAE0SSQ0</accession>
<dbReference type="InterPro" id="IPR023346">
    <property type="entry name" value="Lysozyme-like_dom_sf"/>
</dbReference>
<dbReference type="InterPro" id="IPR023347">
    <property type="entry name" value="Lysozyme_dom_sf"/>
</dbReference>
<reference evidence="3" key="1">
    <citation type="journal article" date="2021" name="Genome Biol. Evol.">
        <title>A High-Quality Reference Genome for a Parasitic Bivalve with Doubly Uniparental Inheritance (Bivalvia: Unionida).</title>
        <authorList>
            <person name="Smith C.H."/>
        </authorList>
    </citation>
    <scope>NUCLEOTIDE SEQUENCE</scope>
    <source>
        <strain evidence="3">CHS0354</strain>
    </source>
</reference>